<organism evidence="15 16">
    <name type="scientific">Guyanagaster necrorhizus</name>
    <dbReference type="NCBI Taxonomy" id="856835"/>
    <lineage>
        <taxon>Eukaryota</taxon>
        <taxon>Fungi</taxon>
        <taxon>Dikarya</taxon>
        <taxon>Basidiomycota</taxon>
        <taxon>Agaricomycotina</taxon>
        <taxon>Agaricomycetes</taxon>
        <taxon>Agaricomycetidae</taxon>
        <taxon>Agaricales</taxon>
        <taxon>Marasmiineae</taxon>
        <taxon>Physalacriaceae</taxon>
        <taxon>Guyanagaster</taxon>
    </lineage>
</organism>
<evidence type="ECO:0000256" key="10">
    <source>
        <dbReference type="ARBA" id="ARBA00023004"/>
    </source>
</evidence>
<feature type="binding site" description="axial binding residue" evidence="14">
    <location>
        <position position="127"/>
    </location>
    <ligand>
        <name>heme</name>
        <dbReference type="ChEBI" id="CHEBI:30413"/>
    </ligand>
    <ligandPart>
        <name>Fe</name>
        <dbReference type="ChEBI" id="CHEBI:18248"/>
    </ligandPart>
</feature>
<evidence type="ECO:0000313" key="16">
    <source>
        <dbReference type="Proteomes" id="UP000812287"/>
    </source>
</evidence>
<dbReference type="EMBL" id="MU250524">
    <property type="protein sequence ID" value="KAG7451844.1"/>
    <property type="molecule type" value="Genomic_DNA"/>
</dbReference>
<evidence type="ECO:0000256" key="11">
    <source>
        <dbReference type="ARBA" id="ARBA00023033"/>
    </source>
</evidence>
<comment type="pathway">
    <text evidence="3">Secondary metabolite biosynthesis.</text>
</comment>
<keyword evidence="11" id="KW-0503">Monooxygenase</keyword>
<evidence type="ECO:0000256" key="14">
    <source>
        <dbReference type="PIRSR" id="PIRSR602401-1"/>
    </source>
</evidence>
<keyword evidence="10 14" id="KW-0408">Iron</keyword>
<name>A0A9P7W4A0_9AGAR</name>
<keyword evidence="8" id="KW-1133">Transmembrane helix</keyword>
<protein>
    <submittedName>
        <fullName evidence="15">Cytochrome P450</fullName>
    </submittedName>
</protein>
<comment type="similarity">
    <text evidence="4">Belongs to the cytochrome P450 family.</text>
</comment>
<keyword evidence="12" id="KW-0472">Membrane</keyword>
<dbReference type="PANTHER" id="PTHR46300">
    <property type="entry name" value="P450, PUTATIVE (EUROFUNG)-RELATED-RELATED"/>
    <property type="match status" value="1"/>
</dbReference>
<dbReference type="AlphaFoldDB" id="A0A9P7W4A0"/>
<evidence type="ECO:0000256" key="9">
    <source>
        <dbReference type="ARBA" id="ARBA00023002"/>
    </source>
</evidence>
<evidence type="ECO:0000313" key="15">
    <source>
        <dbReference type="EMBL" id="KAG7451844.1"/>
    </source>
</evidence>
<dbReference type="InterPro" id="IPR001128">
    <property type="entry name" value="Cyt_P450"/>
</dbReference>
<evidence type="ECO:0000256" key="7">
    <source>
        <dbReference type="ARBA" id="ARBA00022723"/>
    </source>
</evidence>
<sequence length="158" mass="17989">MLAFFLYPKVQAKAQAELNAVISHGTHLLNFEDHPQLLYIDAIVLEAMRWNSVVSLGIAHYTMKEDVYRDYYIPAGVTIIGNTWAMLHDEKDYLNPLVFDPNQFISQERKECEPEPTVAFGFERCICPDHYIALDTAWIAITSIVSTLSFMKAIDSEG</sequence>
<dbReference type="PRINTS" id="PR00463">
    <property type="entry name" value="EP450I"/>
</dbReference>
<keyword evidence="16" id="KW-1185">Reference proteome</keyword>
<evidence type="ECO:0000256" key="13">
    <source>
        <dbReference type="ARBA" id="ARBA00023180"/>
    </source>
</evidence>
<dbReference type="SUPFAM" id="SSF48264">
    <property type="entry name" value="Cytochrome P450"/>
    <property type="match status" value="1"/>
</dbReference>
<comment type="caution">
    <text evidence="15">The sequence shown here is derived from an EMBL/GenBank/DDBJ whole genome shotgun (WGS) entry which is preliminary data.</text>
</comment>
<reference evidence="15" key="1">
    <citation type="submission" date="2020-11" db="EMBL/GenBank/DDBJ databases">
        <title>Adaptations for nitrogen fixation in a non-lichenized fungal sporocarp promotes dispersal by wood-feeding termites.</title>
        <authorList>
            <consortium name="DOE Joint Genome Institute"/>
            <person name="Koch R.A."/>
            <person name="Yoon G."/>
            <person name="Arayal U."/>
            <person name="Lail K."/>
            <person name="Amirebrahimi M."/>
            <person name="Labutti K."/>
            <person name="Lipzen A."/>
            <person name="Riley R."/>
            <person name="Barry K."/>
            <person name="Henrissat B."/>
            <person name="Grigoriev I.V."/>
            <person name="Herr J.R."/>
            <person name="Aime M.C."/>
        </authorList>
    </citation>
    <scope>NUCLEOTIDE SEQUENCE</scope>
    <source>
        <strain evidence="15">MCA 3950</strain>
    </source>
</reference>
<dbReference type="Pfam" id="PF00067">
    <property type="entry name" value="p450"/>
    <property type="match status" value="1"/>
</dbReference>
<gene>
    <name evidence="15" type="ORF">BT62DRAFT_880976</name>
</gene>
<dbReference type="GO" id="GO:0020037">
    <property type="term" value="F:heme binding"/>
    <property type="evidence" value="ECO:0007669"/>
    <property type="project" value="InterPro"/>
</dbReference>
<keyword evidence="7 14" id="KW-0479">Metal-binding</keyword>
<keyword evidence="6" id="KW-0812">Transmembrane</keyword>
<dbReference type="Gene3D" id="1.10.630.10">
    <property type="entry name" value="Cytochrome P450"/>
    <property type="match status" value="1"/>
</dbReference>
<dbReference type="GeneID" id="66104946"/>
<comment type="cofactor">
    <cofactor evidence="1 14">
        <name>heme</name>
        <dbReference type="ChEBI" id="CHEBI:30413"/>
    </cofactor>
</comment>
<comment type="subcellular location">
    <subcellularLocation>
        <location evidence="2">Membrane</location>
        <topology evidence="2">Single-pass membrane protein</topology>
    </subcellularLocation>
</comment>
<dbReference type="Proteomes" id="UP000812287">
    <property type="component" value="Unassembled WGS sequence"/>
</dbReference>
<dbReference type="OrthoDB" id="3934656at2759"/>
<accession>A0A9P7W4A0</accession>
<evidence type="ECO:0000256" key="1">
    <source>
        <dbReference type="ARBA" id="ARBA00001971"/>
    </source>
</evidence>
<evidence type="ECO:0000256" key="5">
    <source>
        <dbReference type="ARBA" id="ARBA00022617"/>
    </source>
</evidence>
<keyword evidence="5 14" id="KW-0349">Heme</keyword>
<evidence type="ECO:0000256" key="4">
    <source>
        <dbReference type="ARBA" id="ARBA00010617"/>
    </source>
</evidence>
<evidence type="ECO:0000256" key="8">
    <source>
        <dbReference type="ARBA" id="ARBA00022989"/>
    </source>
</evidence>
<evidence type="ECO:0000256" key="3">
    <source>
        <dbReference type="ARBA" id="ARBA00005179"/>
    </source>
</evidence>
<keyword evidence="13" id="KW-0325">Glycoprotein</keyword>
<evidence type="ECO:0000256" key="12">
    <source>
        <dbReference type="ARBA" id="ARBA00023136"/>
    </source>
</evidence>
<evidence type="ECO:0000256" key="2">
    <source>
        <dbReference type="ARBA" id="ARBA00004167"/>
    </source>
</evidence>
<dbReference type="InterPro" id="IPR050364">
    <property type="entry name" value="Cytochrome_P450_fung"/>
</dbReference>
<evidence type="ECO:0000256" key="6">
    <source>
        <dbReference type="ARBA" id="ARBA00022692"/>
    </source>
</evidence>
<proteinExistence type="inferred from homology"/>
<keyword evidence="9" id="KW-0560">Oxidoreductase</keyword>
<dbReference type="InterPro" id="IPR002401">
    <property type="entry name" value="Cyt_P450_E_grp-I"/>
</dbReference>
<dbReference type="GO" id="GO:0016020">
    <property type="term" value="C:membrane"/>
    <property type="evidence" value="ECO:0007669"/>
    <property type="project" value="UniProtKB-SubCell"/>
</dbReference>
<dbReference type="GO" id="GO:0005506">
    <property type="term" value="F:iron ion binding"/>
    <property type="evidence" value="ECO:0007669"/>
    <property type="project" value="InterPro"/>
</dbReference>
<dbReference type="InterPro" id="IPR036396">
    <property type="entry name" value="Cyt_P450_sf"/>
</dbReference>
<dbReference type="PANTHER" id="PTHR46300:SF2">
    <property type="entry name" value="CYTOCHROME P450 MONOOXYGENASE ALNH-RELATED"/>
    <property type="match status" value="1"/>
</dbReference>
<dbReference type="RefSeq" id="XP_043045344.1">
    <property type="nucleotide sequence ID" value="XM_043182649.1"/>
</dbReference>
<dbReference type="GO" id="GO:0016705">
    <property type="term" value="F:oxidoreductase activity, acting on paired donors, with incorporation or reduction of molecular oxygen"/>
    <property type="evidence" value="ECO:0007669"/>
    <property type="project" value="InterPro"/>
</dbReference>
<dbReference type="GO" id="GO:0004497">
    <property type="term" value="F:monooxygenase activity"/>
    <property type="evidence" value="ECO:0007669"/>
    <property type="project" value="UniProtKB-KW"/>
</dbReference>